<reference evidence="2 3" key="1">
    <citation type="submission" date="2017-06" db="EMBL/GenBank/DDBJ databases">
        <title>Complete genome sequence of Paenibacillus donghaensis KCTC 13049T isolated from East Sea sediment, South Korea.</title>
        <authorList>
            <person name="Jung B.K."/>
            <person name="Hong S.-J."/>
            <person name="Shin J.-H."/>
        </authorList>
    </citation>
    <scope>NUCLEOTIDE SEQUENCE [LARGE SCALE GENOMIC DNA]</scope>
    <source>
        <strain evidence="2 3">KCTC 13049</strain>
    </source>
</reference>
<dbReference type="PANTHER" id="PTHR21525:SF9">
    <property type="entry name" value="CHANNEL_COLICIN DOMAIN-CONTAINING PROTEIN"/>
    <property type="match status" value="1"/>
</dbReference>
<name>A0A2Z2K960_9BACL</name>
<evidence type="ECO:0000313" key="2">
    <source>
        <dbReference type="EMBL" id="ASA21954.1"/>
    </source>
</evidence>
<dbReference type="Proteomes" id="UP000249890">
    <property type="component" value="Chromosome"/>
</dbReference>
<protein>
    <recommendedName>
        <fullName evidence="4">Glycine zipper domain-containing protein</fullName>
    </recommendedName>
</protein>
<feature type="compositionally biased region" description="Polar residues" evidence="1">
    <location>
        <begin position="274"/>
        <end position="285"/>
    </location>
</feature>
<gene>
    <name evidence="2" type="ORF">B9T62_14920</name>
</gene>
<dbReference type="KEGG" id="pdh:B9T62_14920"/>
<evidence type="ECO:0000256" key="1">
    <source>
        <dbReference type="SAM" id="MobiDB-lite"/>
    </source>
</evidence>
<evidence type="ECO:0008006" key="4">
    <source>
        <dbReference type="Google" id="ProtNLM"/>
    </source>
</evidence>
<dbReference type="AlphaFoldDB" id="A0A2Z2K960"/>
<organism evidence="2 3">
    <name type="scientific">Paenibacillus donghaensis</name>
    <dbReference type="NCBI Taxonomy" id="414771"/>
    <lineage>
        <taxon>Bacteria</taxon>
        <taxon>Bacillati</taxon>
        <taxon>Bacillota</taxon>
        <taxon>Bacilli</taxon>
        <taxon>Bacillales</taxon>
        <taxon>Paenibacillaceae</taxon>
        <taxon>Paenibacillus</taxon>
    </lineage>
</organism>
<evidence type="ECO:0000313" key="3">
    <source>
        <dbReference type="Proteomes" id="UP000249890"/>
    </source>
</evidence>
<proteinExistence type="predicted"/>
<keyword evidence="3" id="KW-1185">Reference proteome</keyword>
<dbReference type="PANTHER" id="PTHR21525">
    <property type="entry name" value="MOTILE SPERM PROTEIN"/>
    <property type="match status" value="1"/>
</dbReference>
<sequence length="662" mass="67886">MVGGMAGGVVGGIVGSVAGPLGTAVGAAAGGWVGDKLGSLADSSGLTKSVMDGVVSAGVGIKSAAASIGGWFGFGKEKKQEKAAFVPPPEAKVTFGNLTPEREKQLQETFNIFRANVAKDGLKTALMSAVNESGVKETVDKIKNTFVGAWKSTESDKAKQNVQAVGSAAQKTSGQAQQLGVTTKTSTSGIVQGAGAAGASMLGVGAAVKTATDETKQHLLSIQTVTSQAESWGSSFVGRIAAGMRSKYPAVAAVVSDIGKAFKDLIVSGGQGSKSGSNTPQTSPSRAAYANGGVIDRPHLGLVGEAGPEAIIPLSTGRRKRGVELWERAGQMLGVRAYANGGIVGAQQLRVKGLQAKSFIDDNNDSIGYGAGYAEGIHGSLEQTKRQGVKRYNKAMKKATSLTDVYKIRATGHKLRNQAAKMRKFAKGSKLLGKVVRPIGYAMDAWDILFAGKGRRGRQTAKVLGGIGGGALGGAATGAALGTFLMPGIGTAVGGAVGGLLGSIGGEKLATKIYDGISGFFGRRKKRKKKKYAFGGLISDPHLGLVGEDGPEMIIPLSAGKRGRGLDLWEQAGGLLGARPYANGGAVGMKSSSNIPVAKTLAQAPAAIRDIIIENINIDFGEMAKGITNFAEFAKMLASPQGRALFRKIFGEELYKALESGG</sequence>
<dbReference type="EMBL" id="CP021780">
    <property type="protein sequence ID" value="ASA21954.1"/>
    <property type="molecule type" value="Genomic_DNA"/>
</dbReference>
<feature type="region of interest" description="Disordered" evidence="1">
    <location>
        <begin position="269"/>
        <end position="288"/>
    </location>
</feature>
<accession>A0A2Z2K960</accession>